<keyword evidence="2" id="KW-1185">Reference proteome</keyword>
<name>A0ACA9P6F8_9GLOM</name>
<accession>A0ACA9P6F8</accession>
<protein>
    <submittedName>
        <fullName evidence="1">1690_t:CDS:1</fullName>
    </submittedName>
</protein>
<comment type="caution">
    <text evidence="1">The sequence shown here is derived from an EMBL/GenBank/DDBJ whole genome shotgun (WGS) entry which is preliminary data.</text>
</comment>
<feature type="non-terminal residue" evidence="1">
    <location>
        <position position="1"/>
    </location>
</feature>
<dbReference type="EMBL" id="CAJVQC010018588">
    <property type="protein sequence ID" value="CAG8694588.1"/>
    <property type="molecule type" value="Genomic_DNA"/>
</dbReference>
<sequence>YTEKGSMIGSKYLRVKLLDKNKYGDIRAFGKKKIDDIIEVVQPTVKKEKSKIQNQ</sequence>
<dbReference type="Proteomes" id="UP000789920">
    <property type="component" value="Unassembled WGS sequence"/>
</dbReference>
<reference evidence="1" key="1">
    <citation type="submission" date="2021-06" db="EMBL/GenBank/DDBJ databases">
        <authorList>
            <person name="Kallberg Y."/>
            <person name="Tangrot J."/>
            <person name="Rosling A."/>
        </authorList>
    </citation>
    <scope>NUCLEOTIDE SEQUENCE</scope>
    <source>
        <strain evidence="1">MA461A</strain>
    </source>
</reference>
<evidence type="ECO:0000313" key="1">
    <source>
        <dbReference type="EMBL" id="CAG8694588.1"/>
    </source>
</evidence>
<proteinExistence type="predicted"/>
<organism evidence="1 2">
    <name type="scientific">Racocetra persica</name>
    <dbReference type="NCBI Taxonomy" id="160502"/>
    <lineage>
        <taxon>Eukaryota</taxon>
        <taxon>Fungi</taxon>
        <taxon>Fungi incertae sedis</taxon>
        <taxon>Mucoromycota</taxon>
        <taxon>Glomeromycotina</taxon>
        <taxon>Glomeromycetes</taxon>
        <taxon>Diversisporales</taxon>
        <taxon>Gigasporaceae</taxon>
        <taxon>Racocetra</taxon>
    </lineage>
</organism>
<gene>
    <name evidence="1" type="ORF">RPERSI_LOCUS9718</name>
</gene>
<evidence type="ECO:0000313" key="2">
    <source>
        <dbReference type="Proteomes" id="UP000789920"/>
    </source>
</evidence>